<keyword evidence="3" id="KW-1185">Reference proteome</keyword>
<dbReference type="AlphaFoldDB" id="A0A853A598"/>
<dbReference type="Proteomes" id="UP000567795">
    <property type="component" value="Unassembled WGS sequence"/>
</dbReference>
<feature type="region of interest" description="Disordered" evidence="1">
    <location>
        <begin position="169"/>
        <end position="217"/>
    </location>
</feature>
<proteinExistence type="predicted"/>
<gene>
    <name evidence="2" type="ORF">FHU37_002814</name>
</gene>
<name>A0A853A598_9ACTN</name>
<feature type="region of interest" description="Disordered" evidence="1">
    <location>
        <begin position="268"/>
        <end position="294"/>
    </location>
</feature>
<evidence type="ECO:0000256" key="1">
    <source>
        <dbReference type="SAM" id="MobiDB-lite"/>
    </source>
</evidence>
<evidence type="ECO:0000313" key="2">
    <source>
        <dbReference type="EMBL" id="NYI05871.1"/>
    </source>
</evidence>
<organism evidence="2 3">
    <name type="scientific">Allostreptomyces psammosilenae</name>
    <dbReference type="NCBI Taxonomy" id="1892865"/>
    <lineage>
        <taxon>Bacteria</taxon>
        <taxon>Bacillati</taxon>
        <taxon>Actinomycetota</taxon>
        <taxon>Actinomycetes</taxon>
        <taxon>Kitasatosporales</taxon>
        <taxon>Streptomycetaceae</taxon>
        <taxon>Allostreptomyces</taxon>
    </lineage>
</organism>
<evidence type="ECO:0000313" key="3">
    <source>
        <dbReference type="Proteomes" id="UP000567795"/>
    </source>
</evidence>
<feature type="compositionally biased region" description="Pro residues" evidence="1">
    <location>
        <begin position="284"/>
        <end position="294"/>
    </location>
</feature>
<reference evidence="2 3" key="1">
    <citation type="submission" date="2020-07" db="EMBL/GenBank/DDBJ databases">
        <title>Sequencing the genomes of 1000 actinobacteria strains.</title>
        <authorList>
            <person name="Klenk H.-P."/>
        </authorList>
    </citation>
    <scope>NUCLEOTIDE SEQUENCE [LARGE SCALE GENOMIC DNA]</scope>
    <source>
        <strain evidence="2 3">DSM 42178</strain>
    </source>
</reference>
<dbReference type="EMBL" id="JACBZD010000001">
    <property type="protein sequence ID" value="NYI05871.1"/>
    <property type="molecule type" value="Genomic_DNA"/>
</dbReference>
<dbReference type="RefSeq" id="WP_179814529.1">
    <property type="nucleotide sequence ID" value="NZ_JACBZD010000001.1"/>
</dbReference>
<accession>A0A853A598</accession>
<sequence>MADADDERELRLLLERAVPRLPAPDGRMRRIRDRVERRRRVRAGAAALGIAAATVAVAATGQVAGLRWGQLPEPVPPTGQHPPAATAASPAGKPVRYPDLYGMSLLLPPGWTSWSDPRSPESYGFAANQPMKPPVRCLGSTAGGDACPPLTALEDGGVLVTFQVVGKEPAASDDTGPTPFDGTAPTVGVDTTPEAESEAESEATVPPLTLGAAPMEPPCRDIGGLEQREGRRTTVVDGTWVTVAVSVCLREPSDQALRELATLVDSIRFGPAPAPSHGADSTLAPPPGAAPTTD</sequence>
<protein>
    <submittedName>
        <fullName evidence="2">Uncharacterized protein</fullName>
    </submittedName>
</protein>
<comment type="caution">
    <text evidence="2">The sequence shown here is derived from an EMBL/GenBank/DDBJ whole genome shotgun (WGS) entry which is preliminary data.</text>
</comment>
<feature type="region of interest" description="Disordered" evidence="1">
    <location>
        <begin position="73"/>
        <end position="92"/>
    </location>
</feature>